<dbReference type="PROSITE" id="PS50066">
    <property type="entry name" value="MADS_BOX_2"/>
    <property type="match status" value="1"/>
</dbReference>
<dbReference type="InterPro" id="IPR002487">
    <property type="entry name" value="TF_Kbox"/>
</dbReference>
<dbReference type="EMBL" id="AJ271148">
    <property type="protein sequence ID" value="CAC81069.1"/>
    <property type="molecule type" value="mRNA"/>
</dbReference>
<feature type="domain" description="K-box" evidence="8">
    <location>
        <begin position="84"/>
        <end position="170"/>
    </location>
</feature>
<dbReference type="InterPro" id="IPR050142">
    <property type="entry name" value="MADS-box/MEF2_TF"/>
</dbReference>
<evidence type="ECO:0000256" key="4">
    <source>
        <dbReference type="ARBA" id="ARBA00023163"/>
    </source>
</evidence>
<dbReference type="SMART" id="SM00432">
    <property type="entry name" value="MADS"/>
    <property type="match status" value="1"/>
</dbReference>
<dbReference type="GO" id="GO:0046983">
    <property type="term" value="F:protein dimerization activity"/>
    <property type="evidence" value="ECO:0007669"/>
    <property type="project" value="InterPro"/>
</dbReference>
<dbReference type="CDD" id="cd00265">
    <property type="entry name" value="MADS_MEF2_like"/>
    <property type="match status" value="1"/>
</dbReference>
<keyword evidence="3" id="KW-0238">DNA-binding</keyword>
<evidence type="ECO:0000256" key="2">
    <source>
        <dbReference type="ARBA" id="ARBA00023015"/>
    </source>
</evidence>
<name>Q8L5F6_DAUCS</name>
<dbReference type="SUPFAM" id="SSF55455">
    <property type="entry name" value="SRF-like"/>
    <property type="match status" value="1"/>
</dbReference>
<gene>
    <name evidence="9" type="primary">mads2</name>
</gene>
<evidence type="ECO:0000313" key="9">
    <source>
        <dbReference type="EMBL" id="CAC81069.1"/>
    </source>
</evidence>
<dbReference type="PROSITE" id="PS00350">
    <property type="entry name" value="MADS_BOX_1"/>
    <property type="match status" value="1"/>
</dbReference>
<dbReference type="Pfam" id="PF01486">
    <property type="entry name" value="K-box"/>
    <property type="match status" value="1"/>
</dbReference>
<evidence type="ECO:0000256" key="5">
    <source>
        <dbReference type="ARBA" id="ARBA00023242"/>
    </source>
</evidence>
<dbReference type="PANTHER" id="PTHR48019">
    <property type="entry name" value="SERUM RESPONSE FACTOR HOMOLOG"/>
    <property type="match status" value="1"/>
</dbReference>
<sequence length="216" mass="25491">MGRGKIEIKRIENSNNRQVTYSKRRNGLIKKAKEITVLCEAAVSVVIFSSPSKLYEYCSPSTSITEMLDRYHQHSGQRLWDPEHEALSNEIKRIKEENEKMQIDLRHLNAEDISSLNIKELMTIENDLENGLMNIGEKRRESYKRMQKDGQRLEEENMQLRYVYQQQMEAMAGKVRDIENEFNHLKVNDQSYEAQMPFAFRLQPNQPNLHNQMLLD</sequence>
<organism evidence="9">
    <name type="scientific">Daucus carota subsp. sativus</name>
    <name type="common">Carrot</name>
    <dbReference type="NCBI Taxonomy" id="79200"/>
    <lineage>
        <taxon>Eukaryota</taxon>
        <taxon>Viridiplantae</taxon>
        <taxon>Streptophyta</taxon>
        <taxon>Embryophyta</taxon>
        <taxon>Tracheophyta</taxon>
        <taxon>Spermatophyta</taxon>
        <taxon>Magnoliopsida</taxon>
        <taxon>eudicotyledons</taxon>
        <taxon>Gunneridae</taxon>
        <taxon>Pentapetalae</taxon>
        <taxon>asterids</taxon>
        <taxon>campanulids</taxon>
        <taxon>Apiales</taxon>
        <taxon>Apiaceae</taxon>
        <taxon>Apioideae</taxon>
        <taxon>Scandiceae</taxon>
        <taxon>Daucinae</taxon>
        <taxon>Daucus</taxon>
        <taxon>Daucus sect. Daucus</taxon>
    </lineage>
</organism>
<dbReference type="GO" id="GO:0000977">
    <property type="term" value="F:RNA polymerase II transcription regulatory region sequence-specific DNA binding"/>
    <property type="evidence" value="ECO:0007669"/>
    <property type="project" value="InterPro"/>
</dbReference>
<keyword evidence="5" id="KW-0539">Nucleus</keyword>
<dbReference type="Gene3D" id="3.40.1810.10">
    <property type="entry name" value="Transcription factor, MADS-box"/>
    <property type="match status" value="1"/>
</dbReference>
<keyword evidence="4" id="KW-0804">Transcription</keyword>
<keyword evidence="6" id="KW-0175">Coiled coil</keyword>
<keyword evidence="2" id="KW-0805">Transcription regulation</keyword>
<dbReference type="GO" id="GO:0003700">
    <property type="term" value="F:DNA-binding transcription factor activity"/>
    <property type="evidence" value="ECO:0007669"/>
    <property type="project" value="InterPro"/>
</dbReference>
<evidence type="ECO:0000259" key="8">
    <source>
        <dbReference type="PROSITE" id="PS51297"/>
    </source>
</evidence>
<protein>
    <submittedName>
        <fullName evidence="9">MADS box transcription factor</fullName>
    </submittedName>
</protein>
<proteinExistence type="evidence at transcript level"/>
<evidence type="ECO:0000259" key="7">
    <source>
        <dbReference type="PROSITE" id="PS50066"/>
    </source>
</evidence>
<accession>Q8L5F6</accession>
<feature type="coiled-coil region" evidence="6">
    <location>
        <begin position="84"/>
        <end position="111"/>
    </location>
</feature>
<dbReference type="Pfam" id="PF00319">
    <property type="entry name" value="SRF-TF"/>
    <property type="match status" value="1"/>
</dbReference>
<dbReference type="GO" id="GO:0005634">
    <property type="term" value="C:nucleus"/>
    <property type="evidence" value="ECO:0007669"/>
    <property type="project" value="UniProtKB-SubCell"/>
</dbReference>
<dbReference type="InterPro" id="IPR033896">
    <property type="entry name" value="MEF2-like_N"/>
</dbReference>
<evidence type="ECO:0000256" key="1">
    <source>
        <dbReference type="ARBA" id="ARBA00004123"/>
    </source>
</evidence>
<dbReference type="InterPro" id="IPR002100">
    <property type="entry name" value="TF_MADSbox"/>
</dbReference>
<feature type="domain" description="MADS-box" evidence="7">
    <location>
        <begin position="1"/>
        <end position="61"/>
    </location>
</feature>
<dbReference type="InterPro" id="IPR036879">
    <property type="entry name" value="TF_MADSbox_sf"/>
</dbReference>
<reference evidence="9" key="1">
    <citation type="journal article" date="2003" name="Plant J.">
        <title>Flower development in carrot CMS plants: mitochondria affect the expression of MADS box genes homologous to GLOBOSA and DEFICIENS.</title>
        <authorList>
            <person name="Linke B."/>
            <person name="Nothnagel T."/>
            <person name="Borner T."/>
        </authorList>
    </citation>
    <scope>NUCLEOTIDE SEQUENCE</scope>
    <source>
        <tissue evidence="9">Floral bud</tissue>
    </source>
</reference>
<dbReference type="PROSITE" id="PS51297">
    <property type="entry name" value="K_BOX"/>
    <property type="match status" value="1"/>
</dbReference>
<dbReference type="PRINTS" id="PR00404">
    <property type="entry name" value="MADSDOMAIN"/>
</dbReference>
<evidence type="ECO:0000256" key="3">
    <source>
        <dbReference type="ARBA" id="ARBA00023125"/>
    </source>
</evidence>
<dbReference type="GO" id="GO:0045944">
    <property type="term" value="P:positive regulation of transcription by RNA polymerase II"/>
    <property type="evidence" value="ECO:0007669"/>
    <property type="project" value="InterPro"/>
</dbReference>
<comment type="subcellular location">
    <subcellularLocation>
        <location evidence="1">Nucleus</location>
    </subcellularLocation>
</comment>
<dbReference type="AlphaFoldDB" id="Q8L5F6"/>
<evidence type="ECO:0000256" key="6">
    <source>
        <dbReference type="SAM" id="Coils"/>
    </source>
</evidence>